<evidence type="ECO:0000259" key="1">
    <source>
        <dbReference type="Pfam" id="PF17667"/>
    </source>
</evidence>
<keyword evidence="3" id="KW-1185">Reference proteome</keyword>
<evidence type="ECO:0000313" key="3">
    <source>
        <dbReference type="Proteomes" id="UP001049176"/>
    </source>
</evidence>
<dbReference type="RefSeq" id="XP_043010621.1">
    <property type="nucleotide sequence ID" value="XM_043152535.1"/>
</dbReference>
<dbReference type="KEGG" id="more:E1B28_007763"/>
<protein>
    <recommendedName>
        <fullName evidence="1">Fungal-type protein kinase domain-containing protein</fullName>
    </recommendedName>
</protein>
<gene>
    <name evidence="2" type="ORF">E1B28_007763</name>
</gene>
<dbReference type="Pfam" id="PF17667">
    <property type="entry name" value="Pkinase_fungal"/>
    <property type="match status" value="1"/>
</dbReference>
<name>A0A9P7S2A3_9AGAR</name>
<comment type="caution">
    <text evidence="2">The sequence shown here is derived from an EMBL/GenBank/DDBJ whole genome shotgun (WGS) entry which is preliminary data.</text>
</comment>
<organism evidence="2 3">
    <name type="scientific">Marasmius oreades</name>
    <name type="common">fairy-ring Marasmius</name>
    <dbReference type="NCBI Taxonomy" id="181124"/>
    <lineage>
        <taxon>Eukaryota</taxon>
        <taxon>Fungi</taxon>
        <taxon>Dikarya</taxon>
        <taxon>Basidiomycota</taxon>
        <taxon>Agaricomycotina</taxon>
        <taxon>Agaricomycetes</taxon>
        <taxon>Agaricomycetidae</taxon>
        <taxon>Agaricales</taxon>
        <taxon>Marasmiineae</taxon>
        <taxon>Marasmiaceae</taxon>
        <taxon>Marasmius</taxon>
    </lineage>
</organism>
<dbReference type="GeneID" id="66076839"/>
<reference evidence="2" key="1">
    <citation type="journal article" date="2021" name="Genome Biol. Evol.">
        <title>The assembled and annotated genome of the fairy-ring fungus Marasmius oreades.</title>
        <authorList>
            <person name="Hiltunen M."/>
            <person name="Ament-Velasquez S.L."/>
            <person name="Johannesson H."/>
        </authorList>
    </citation>
    <scope>NUCLEOTIDE SEQUENCE</scope>
    <source>
        <strain evidence="2">03SP1</strain>
    </source>
</reference>
<accession>A0A9P7S2A3</accession>
<proteinExistence type="predicted"/>
<dbReference type="Proteomes" id="UP001049176">
    <property type="component" value="Chromosome 4"/>
</dbReference>
<dbReference type="OrthoDB" id="5584477at2759"/>
<evidence type="ECO:0000313" key="2">
    <source>
        <dbReference type="EMBL" id="KAG7094151.1"/>
    </source>
</evidence>
<dbReference type="InterPro" id="IPR040976">
    <property type="entry name" value="Pkinase_fungal"/>
</dbReference>
<feature type="domain" description="Fungal-type protein kinase" evidence="1">
    <location>
        <begin position="30"/>
        <end position="397"/>
    </location>
</feature>
<dbReference type="EMBL" id="CM032184">
    <property type="protein sequence ID" value="KAG7094151.1"/>
    <property type="molecule type" value="Genomic_DNA"/>
</dbReference>
<dbReference type="AlphaFoldDB" id="A0A9P7S2A3"/>
<sequence length="498" mass="56667">MGCRDRQMEIPVEVGPSWHKILPQAALYCLFKASPSRSWSLVFGFNTVDKTLPSLIFHRGGCIPSTDLILATDPGRKEAYRLILTMTEDYHAGFCCFSTDEEYAISGRQGGPTLTVQVQKKLHHSLGVCTRGTLVIVSKVRQRHWIHTSSCSCHSDVVSQASEYTIVKRLPSNGSAKDWEQAQIGRGSWDDLTENPRTVLCTPQCFRTCRDCTNLYIELLKVRQRRLLTATSGLLVSNRIFLPGEEESQYKDVWVGSVVENKVVVRCSPLLESVSHALLGWLVYYQNSFMHPDVSIGNVLRLEPGPAMKTIDIIDPFSVTDASLKEHEQLGISSECKGILIDGDMATNWKIYLDKDHDSHSPSGTDGFMSMDLLWAFEDGLEYLQSPVDDIHSFFWISGRKRWAERAAVKEDIARLFFSFTHPRSPIAEQPNSFLSQWLSQNEALQDDWYLARNSADLHDKKEWYITHFDLFAYRGVCETWRLILQHREESDHSKPPT</sequence>